<protein>
    <submittedName>
        <fullName evidence="7">EamA family transporter</fullName>
    </submittedName>
</protein>
<evidence type="ECO:0000259" key="6">
    <source>
        <dbReference type="Pfam" id="PF00892"/>
    </source>
</evidence>
<accession>A0ABT4JYJ8</accession>
<dbReference type="InterPro" id="IPR037185">
    <property type="entry name" value="EmrE-like"/>
</dbReference>
<feature type="transmembrane region" description="Helical" evidence="5">
    <location>
        <begin position="205"/>
        <end position="226"/>
    </location>
</feature>
<dbReference type="InterPro" id="IPR050638">
    <property type="entry name" value="AA-Vitamin_Transporters"/>
</dbReference>
<evidence type="ECO:0000256" key="3">
    <source>
        <dbReference type="ARBA" id="ARBA00022989"/>
    </source>
</evidence>
<evidence type="ECO:0000313" key="7">
    <source>
        <dbReference type="EMBL" id="MCZ2723472.1"/>
    </source>
</evidence>
<feature type="transmembrane region" description="Helical" evidence="5">
    <location>
        <begin position="33"/>
        <end position="51"/>
    </location>
</feature>
<comment type="caution">
    <text evidence="7">The sequence shown here is derived from an EMBL/GenBank/DDBJ whole genome shotgun (WGS) entry which is preliminary data.</text>
</comment>
<keyword evidence="8" id="KW-1185">Reference proteome</keyword>
<feature type="transmembrane region" description="Helical" evidence="5">
    <location>
        <begin position="238"/>
        <end position="257"/>
    </location>
</feature>
<dbReference type="PANTHER" id="PTHR32322:SF9">
    <property type="entry name" value="AMINO-ACID METABOLITE EFFLUX PUMP-RELATED"/>
    <property type="match status" value="1"/>
</dbReference>
<feature type="transmembrane region" description="Helical" evidence="5">
    <location>
        <begin position="58"/>
        <end position="76"/>
    </location>
</feature>
<feature type="transmembrane region" description="Helical" evidence="5">
    <location>
        <begin position="171"/>
        <end position="193"/>
    </location>
</feature>
<dbReference type="EMBL" id="JAPUBN010000021">
    <property type="protein sequence ID" value="MCZ2723472.1"/>
    <property type="molecule type" value="Genomic_DNA"/>
</dbReference>
<organism evidence="7 8">
    <name type="scientific">Marinomonas phaeophyticola</name>
    <dbReference type="NCBI Taxonomy" id="3004091"/>
    <lineage>
        <taxon>Bacteria</taxon>
        <taxon>Pseudomonadati</taxon>
        <taxon>Pseudomonadota</taxon>
        <taxon>Gammaproteobacteria</taxon>
        <taxon>Oceanospirillales</taxon>
        <taxon>Oceanospirillaceae</taxon>
        <taxon>Marinomonas</taxon>
    </lineage>
</organism>
<dbReference type="SUPFAM" id="SSF103481">
    <property type="entry name" value="Multidrug resistance efflux transporter EmrE"/>
    <property type="match status" value="2"/>
</dbReference>
<evidence type="ECO:0000256" key="4">
    <source>
        <dbReference type="ARBA" id="ARBA00023136"/>
    </source>
</evidence>
<feature type="transmembrane region" description="Helical" evidence="5">
    <location>
        <begin position="115"/>
        <end position="133"/>
    </location>
</feature>
<evidence type="ECO:0000256" key="1">
    <source>
        <dbReference type="ARBA" id="ARBA00004141"/>
    </source>
</evidence>
<keyword evidence="2 5" id="KW-0812">Transmembrane</keyword>
<name>A0ABT4JYJ8_9GAMM</name>
<sequence>MKRFDVVLLVLLMALWGLNFSVIKLGVNNIDPLVLTAMRFFFAVIPLVFFIKKPDVKWRYLIMYGVSFGVGVWGMTTLSIDAGLSSGMASLLLDMSVVSGLFVGWYFLDEKITSSNLIGAFLALSGLVLILQLEDGSITIEGVGLVLIASLFWSVNGLIVKKANTQSIFAFNIWAMLFAPVLLLLLAVISHGVEAITLLPQHLNQLAIISALFQAYPTTLLGYWFWNKMIMKYSISRVAPMTLLVPVFGIFGGVVFYNEAIEPTHIIATVLILLGLLIGRMAFFEKVSHRLFLKNKDL</sequence>
<feature type="transmembrane region" description="Helical" evidence="5">
    <location>
        <begin position="263"/>
        <end position="284"/>
    </location>
</feature>
<feature type="transmembrane region" description="Helical" evidence="5">
    <location>
        <begin position="7"/>
        <end position="27"/>
    </location>
</feature>
<dbReference type="Proteomes" id="UP001149719">
    <property type="component" value="Unassembled WGS sequence"/>
</dbReference>
<keyword evidence="4 5" id="KW-0472">Membrane</keyword>
<reference evidence="7" key="1">
    <citation type="submission" date="2022-12" db="EMBL/GenBank/DDBJ databases">
        <title>Marinomonas 15G1-11 sp. nov, isolated from marine algae.</title>
        <authorList>
            <person name="Butt M."/>
            <person name="Choi D.G."/>
            <person name="Kim J.M."/>
            <person name="Lee J.K."/>
            <person name="Baek J.H."/>
            <person name="Jeon C.O."/>
        </authorList>
    </citation>
    <scope>NUCLEOTIDE SEQUENCE</scope>
    <source>
        <strain evidence="7">15G1-11</strain>
    </source>
</reference>
<comment type="subcellular location">
    <subcellularLocation>
        <location evidence="1">Membrane</location>
        <topology evidence="1">Multi-pass membrane protein</topology>
    </subcellularLocation>
</comment>
<dbReference type="PANTHER" id="PTHR32322">
    <property type="entry name" value="INNER MEMBRANE TRANSPORTER"/>
    <property type="match status" value="1"/>
</dbReference>
<dbReference type="Pfam" id="PF00892">
    <property type="entry name" value="EamA"/>
    <property type="match status" value="2"/>
</dbReference>
<evidence type="ECO:0000256" key="2">
    <source>
        <dbReference type="ARBA" id="ARBA00022692"/>
    </source>
</evidence>
<dbReference type="RefSeq" id="WP_269127593.1">
    <property type="nucleotide sequence ID" value="NZ_JAPUBN010000021.1"/>
</dbReference>
<feature type="domain" description="EamA" evidence="6">
    <location>
        <begin position="7"/>
        <end position="131"/>
    </location>
</feature>
<feature type="transmembrane region" description="Helical" evidence="5">
    <location>
        <begin position="139"/>
        <end position="159"/>
    </location>
</feature>
<feature type="domain" description="EamA" evidence="6">
    <location>
        <begin position="142"/>
        <end position="278"/>
    </location>
</feature>
<proteinExistence type="predicted"/>
<feature type="transmembrane region" description="Helical" evidence="5">
    <location>
        <begin position="88"/>
        <end position="108"/>
    </location>
</feature>
<evidence type="ECO:0000256" key="5">
    <source>
        <dbReference type="SAM" id="Phobius"/>
    </source>
</evidence>
<evidence type="ECO:0000313" key="8">
    <source>
        <dbReference type="Proteomes" id="UP001149719"/>
    </source>
</evidence>
<gene>
    <name evidence="7" type="ORF">O1D97_18105</name>
</gene>
<dbReference type="InterPro" id="IPR000620">
    <property type="entry name" value="EamA_dom"/>
</dbReference>
<keyword evidence="3 5" id="KW-1133">Transmembrane helix</keyword>